<reference evidence="2" key="1">
    <citation type="journal article" date="2023" name="Nat. Plants">
        <title>Single-cell RNA sequencing provides a high-resolution roadmap for understanding the multicellular compartmentation of specialized metabolism.</title>
        <authorList>
            <person name="Sun S."/>
            <person name="Shen X."/>
            <person name="Li Y."/>
            <person name="Li Y."/>
            <person name="Wang S."/>
            <person name="Li R."/>
            <person name="Zhang H."/>
            <person name="Shen G."/>
            <person name="Guo B."/>
            <person name="Wei J."/>
            <person name="Xu J."/>
            <person name="St-Pierre B."/>
            <person name="Chen S."/>
            <person name="Sun C."/>
        </authorList>
    </citation>
    <scope>NUCLEOTIDE SEQUENCE [LARGE SCALE GENOMIC DNA]</scope>
</reference>
<proteinExistence type="predicted"/>
<name>A0ACB9ZZF0_CATRO</name>
<dbReference type="Proteomes" id="UP001060085">
    <property type="component" value="Linkage Group LG07"/>
</dbReference>
<sequence>MVANMEEALKNKLEESEHQEKTSKLFSICSISKDHSREQFEGSPGPTFVDRLLLGIPWKSMEYNLQSIEDSHQSGIRETSK</sequence>
<dbReference type="EMBL" id="CM044707">
    <property type="protein sequence ID" value="KAI5653557.1"/>
    <property type="molecule type" value="Genomic_DNA"/>
</dbReference>
<organism evidence="1 2">
    <name type="scientific">Catharanthus roseus</name>
    <name type="common">Madagascar periwinkle</name>
    <name type="synonym">Vinca rosea</name>
    <dbReference type="NCBI Taxonomy" id="4058"/>
    <lineage>
        <taxon>Eukaryota</taxon>
        <taxon>Viridiplantae</taxon>
        <taxon>Streptophyta</taxon>
        <taxon>Embryophyta</taxon>
        <taxon>Tracheophyta</taxon>
        <taxon>Spermatophyta</taxon>
        <taxon>Magnoliopsida</taxon>
        <taxon>eudicotyledons</taxon>
        <taxon>Gunneridae</taxon>
        <taxon>Pentapetalae</taxon>
        <taxon>asterids</taxon>
        <taxon>lamiids</taxon>
        <taxon>Gentianales</taxon>
        <taxon>Apocynaceae</taxon>
        <taxon>Rauvolfioideae</taxon>
        <taxon>Vinceae</taxon>
        <taxon>Catharanthinae</taxon>
        <taxon>Catharanthus</taxon>
    </lineage>
</organism>
<accession>A0ACB9ZZF0</accession>
<evidence type="ECO:0000313" key="2">
    <source>
        <dbReference type="Proteomes" id="UP001060085"/>
    </source>
</evidence>
<evidence type="ECO:0000313" key="1">
    <source>
        <dbReference type="EMBL" id="KAI5653557.1"/>
    </source>
</evidence>
<keyword evidence="2" id="KW-1185">Reference proteome</keyword>
<protein>
    <submittedName>
        <fullName evidence="1">Uncharacterized protein</fullName>
    </submittedName>
</protein>
<gene>
    <name evidence="1" type="ORF">M9H77_30744</name>
</gene>
<comment type="caution">
    <text evidence="1">The sequence shown here is derived from an EMBL/GenBank/DDBJ whole genome shotgun (WGS) entry which is preliminary data.</text>
</comment>